<feature type="domain" description="Peptidase M16 C-terminal" evidence="2">
    <location>
        <begin position="215"/>
        <end position="292"/>
    </location>
</feature>
<gene>
    <name evidence="3" type="ORF">K7G82_13125</name>
</gene>
<dbReference type="PANTHER" id="PTHR43690">
    <property type="entry name" value="NARDILYSIN"/>
    <property type="match status" value="1"/>
</dbReference>
<accession>A0ABS7PPI7</accession>
<dbReference type="InterPro" id="IPR011249">
    <property type="entry name" value="Metalloenz_LuxS/M16"/>
</dbReference>
<evidence type="ECO:0000313" key="3">
    <source>
        <dbReference type="EMBL" id="MBY8823241.1"/>
    </source>
</evidence>
<evidence type="ECO:0000313" key="4">
    <source>
        <dbReference type="Proteomes" id="UP000706039"/>
    </source>
</evidence>
<dbReference type="Pfam" id="PF05193">
    <property type="entry name" value="Peptidase_M16_C"/>
    <property type="match status" value="2"/>
</dbReference>
<dbReference type="Gene3D" id="3.30.830.10">
    <property type="entry name" value="Metalloenzyme, LuxS/M16 peptidase-like"/>
    <property type="match status" value="4"/>
</dbReference>
<feature type="signal peptide" evidence="1">
    <location>
        <begin position="1"/>
        <end position="25"/>
    </location>
</feature>
<reference evidence="3 4" key="1">
    <citation type="submission" date="2021-08" db="EMBL/GenBank/DDBJ databases">
        <authorList>
            <person name="Tuo L."/>
        </authorList>
    </citation>
    <scope>NUCLEOTIDE SEQUENCE [LARGE SCALE GENOMIC DNA]</scope>
    <source>
        <strain evidence="3 4">JCM 31229</strain>
    </source>
</reference>
<keyword evidence="4" id="KW-1185">Reference proteome</keyword>
<comment type="caution">
    <text evidence="3">The sequence shown here is derived from an EMBL/GenBank/DDBJ whole genome shotgun (WGS) entry which is preliminary data.</text>
</comment>
<dbReference type="InterPro" id="IPR007863">
    <property type="entry name" value="Peptidase_M16_C"/>
</dbReference>
<feature type="chain" id="PRO_5046818871" evidence="1">
    <location>
        <begin position="26"/>
        <end position="954"/>
    </location>
</feature>
<dbReference type="Proteomes" id="UP000706039">
    <property type="component" value="Unassembled WGS sequence"/>
</dbReference>
<proteinExistence type="predicted"/>
<keyword evidence="1" id="KW-0732">Signal</keyword>
<dbReference type="SUPFAM" id="SSF63411">
    <property type="entry name" value="LuxS/MPP-like metallohydrolase"/>
    <property type="match status" value="3"/>
</dbReference>
<dbReference type="EMBL" id="JAINVV010000005">
    <property type="protein sequence ID" value="MBY8823241.1"/>
    <property type="molecule type" value="Genomic_DNA"/>
</dbReference>
<protein>
    <submittedName>
        <fullName evidence="3">Insulinase family protein</fullName>
    </submittedName>
</protein>
<feature type="domain" description="Peptidase M16 C-terminal" evidence="2">
    <location>
        <begin position="708"/>
        <end position="879"/>
    </location>
</feature>
<dbReference type="PANTHER" id="PTHR43690:SF34">
    <property type="entry name" value="ZINC PROTEASE PQQL-LIKE"/>
    <property type="match status" value="1"/>
</dbReference>
<evidence type="ECO:0000259" key="2">
    <source>
        <dbReference type="Pfam" id="PF05193"/>
    </source>
</evidence>
<organism evidence="3 4">
    <name type="scientific">Sphingomonas colocasiae</name>
    <dbReference type="NCBI Taxonomy" id="1848973"/>
    <lineage>
        <taxon>Bacteria</taxon>
        <taxon>Pseudomonadati</taxon>
        <taxon>Pseudomonadota</taxon>
        <taxon>Alphaproteobacteria</taxon>
        <taxon>Sphingomonadales</taxon>
        <taxon>Sphingomonadaceae</taxon>
        <taxon>Sphingomonas</taxon>
    </lineage>
</organism>
<name>A0ABS7PPI7_9SPHN</name>
<dbReference type="InterPro" id="IPR050626">
    <property type="entry name" value="Peptidase_M16"/>
</dbReference>
<sequence>MRTKIMPTIACGLLLAAGAERPVHAGDVKVGPDTVRLDPDVRFGRLANGFTYYIRRSLRPAKRIEMRLVVKAGTMQQDKDQVEYAHLVEHIVANHVAGDRGTIWDWVPSWGGRLGSDFTAQTLSDRTVFKLNIPAGRADLFSDALAIQRGWAQGAAPGAKDLGRERKAVLAEILRSNNHQARMLDQTLPGITPYYDRWDVRQKAIEQSDDAPALRFHRDWYRPDTQAIIIVGDIDPVAVEAQVRQVFGDMRTGARKRAREAKPAPVPVRDGFRLITDPEQKEVQLRWLGLRRRETVSDVAGLRRELLLKLVDNMYRQRHLRIEERDDPLLAQSGSDVSTVHFARRYPGKLAGVESIFVLFPEQIKEGIDAGLAIRRAVMADGFQQAELDKAREELSRELLAEASAPADRPPASPALAARLAEHFVTGLPVPAWPDHERLYRGLLSAITLADVNKAAREGLSLPNREMLLVAPSGLAAAMPSEAQIRSWIDEAARKPATPFTLRPSAAEMTTNIVLPDYAGTPIVTEFKETGLTRVVIPENGVTIILKPDRDLAKPDIRKGKVHILATRLIGAEEWRGDAYLNARQAGSLAYAGGVGGLTQFDLDALLKDRRIWSAPEIDEDRTQYMSGGPIEELNMIMQLAYGHFTEANRSEDAFRGRMKAVKAYHSTAAVKDPNAIFGDRMSSLVYRYAAERPERNAGNLDRIRYDEALKSYRHAMGNAAEFLFTVEGRFTPSDIIPTLTRYLSRLPSAGPDKLFSFKRPYQLRHDPIAETIYAGEGVNAMVGLVFAGPLAIRLEQISKVRALRSIMEARLLDRLREKEGGTYTVNFTADVSISAGEYDSRIYFECKAADVERLVAAAMDEVRKISAEGVTTAELASAAALEARHLQDMDKKFYYWADELTLRYVVNAGQDRAFEPLTYDPVTAADVQALARQLLVPEKLQRYVRLPESSRPK</sequence>
<evidence type="ECO:0000256" key="1">
    <source>
        <dbReference type="SAM" id="SignalP"/>
    </source>
</evidence>
<dbReference type="RefSeq" id="WP_222990358.1">
    <property type="nucleotide sequence ID" value="NZ_JAINVV010000005.1"/>
</dbReference>